<dbReference type="Pfam" id="PF11148">
    <property type="entry name" value="DUF2922"/>
    <property type="match status" value="1"/>
</dbReference>
<keyword evidence="3" id="KW-1185">Reference proteome</keyword>
<gene>
    <name evidence="1" type="ORF">ADU70_1440</name>
    <name evidence="2" type="ORF">ADU72_1258</name>
</gene>
<dbReference type="OrthoDB" id="2323347at2"/>
<dbReference type="EMBL" id="CP012275">
    <property type="protein sequence ID" value="AMV62924.1"/>
    <property type="molecule type" value="Genomic_DNA"/>
</dbReference>
<evidence type="ECO:0000313" key="2">
    <source>
        <dbReference type="EMBL" id="AMV67191.1"/>
    </source>
</evidence>
<evidence type="ECO:0008006" key="5">
    <source>
        <dbReference type="Google" id="ProtNLM"/>
    </source>
</evidence>
<evidence type="ECO:0000313" key="1">
    <source>
        <dbReference type="EMBL" id="AMV62924.1"/>
    </source>
</evidence>
<evidence type="ECO:0000313" key="4">
    <source>
        <dbReference type="Proteomes" id="UP000076405"/>
    </source>
</evidence>
<dbReference type="AlphaFoldDB" id="A0A0R2HV11"/>
<name>A0A0R2HV11_9LACO</name>
<protein>
    <recommendedName>
        <fullName evidence="5">DUF2922 domain-containing protein</fullName>
    </recommendedName>
</protein>
<dbReference type="InterPro" id="IPR021321">
    <property type="entry name" value="DUF2922"/>
</dbReference>
<proteinExistence type="predicted"/>
<dbReference type="KEGG" id="pdm:ADU72_1258"/>
<dbReference type="Proteomes" id="UP000076244">
    <property type="component" value="Chromosome"/>
</dbReference>
<sequence length="77" mass="8659">MKQLDMEFVSSLGKVRHIKLKYVSEDLEPAAVKTAMTQLAGLKVFVKDDEELYAQPQAAKYIETINTPLFDDKAVKA</sequence>
<accession>A0A0R2HV11</accession>
<dbReference type="Proteomes" id="UP000076405">
    <property type="component" value="Chromosome"/>
</dbReference>
<dbReference type="EMBL" id="CP012288">
    <property type="protein sequence ID" value="AMV67191.1"/>
    <property type="molecule type" value="Genomic_DNA"/>
</dbReference>
<evidence type="ECO:0000313" key="3">
    <source>
        <dbReference type="Proteomes" id="UP000076244"/>
    </source>
</evidence>
<reference evidence="3 4" key="1">
    <citation type="journal article" date="2016" name="PLoS ONE">
        <title>The Identification of Novel Diagnostic Marker Genes for the Detection of Beer Spoiling Pediococcus damnosus Strains Using the BlAst Diagnostic Gene findEr.</title>
        <authorList>
            <person name="Behr J."/>
            <person name="Geissler A.J."/>
            <person name="Schmid J."/>
            <person name="Zehe A."/>
            <person name="Vogel R.F."/>
        </authorList>
    </citation>
    <scope>NUCLEOTIDE SEQUENCE [LARGE SCALE GENOMIC DNA]</scope>
    <source>
        <strain evidence="1 4">TMW 2.1533</strain>
        <strain evidence="2 3">TMW 2.1535</strain>
    </source>
</reference>
<organism evidence="1 4">
    <name type="scientific">Pediococcus damnosus</name>
    <dbReference type="NCBI Taxonomy" id="51663"/>
    <lineage>
        <taxon>Bacteria</taxon>
        <taxon>Bacillati</taxon>
        <taxon>Bacillota</taxon>
        <taxon>Bacilli</taxon>
        <taxon>Lactobacillales</taxon>
        <taxon>Lactobacillaceae</taxon>
        <taxon>Pediococcus</taxon>
    </lineage>
</organism>
<dbReference type="RefSeq" id="WP_046872521.1">
    <property type="nucleotide sequence ID" value="NZ_BAAAXI010000179.1"/>
</dbReference>
<dbReference type="GeneID" id="57276236"/>